<name>A0A9W7DI28_AMBMO</name>
<keyword evidence="3" id="KW-1185">Reference proteome</keyword>
<organism evidence="2 3">
    <name type="scientific">Ambrosiozyma monospora</name>
    <name type="common">Yeast</name>
    <name type="synonym">Endomycopsis monosporus</name>
    <dbReference type="NCBI Taxonomy" id="43982"/>
    <lineage>
        <taxon>Eukaryota</taxon>
        <taxon>Fungi</taxon>
        <taxon>Dikarya</taxon>
        <taxon>Ascomycota</taxon>
        <taxon>Saccharomycotina</taxon>
        <taxon>Pichiomycetes</taxon>
        <taxon>Pichiales</taxon>
        <taxon>Pichiaceae</taxon>
        <taxon>Ambrosiozyma</taxon>
    </lineage>
</organism>
<protein>
    <submittedName>
        <fullName evidence="2">Unnamed protein product</fullName>
    </submittedName>
</protein>
<gene>
    <name evidence="2" type="ORF">Amon01_000205600</name>
</gene>
<accession>A0A9W7DI28</accession>
<reference evidence="2" key="1">
    <citation type="submission" date="2023-04" db="EMBL/GenBank/DDBJ databases">
        <title>Ambrosiozyma monospora NBRC 1965.</title>
        <authorList>
            <person name="Ichikawa N."/>
            <person name="Sato H."/>
            <person name="Tonouchi N."/>
        </authorList>
    </citation>
    <scope>NUCLEOTIDE SEQUENCE</scope>
    <source>
        <strain evidence="2">NBRC 1965</strain>
    </source>
</reference>
<feature type="region of interest" description="Disordered" evidence="1">
    <location>
        <begin position="278"/>
        <end position="305"/>
    </location>
</feature>
<sequence>MGNTTSKQVRKLNKDLSSIPKQVLKSKTTPTASSPINIPKAQPATTSTAEKSAEILEEKPKVYTSRPVEEGFDYSENGTNSSDPRNDHVTFSMGPGEVSKGRNKFLERVRQMSADIKVEEKAGTNGSNKFVYDKHHRSLEMISNREKIELEDAEKFIKAQELAELVKRFQKEKMLATTRTRTREQKDNSTTTNEGNNIHSVLKELVDSGFISLPSYKVSINSKALNQSPVKDVGPTGRPSDTDNIQIVKATVDEVLNDDDGTHKRDLMQFQELEDLVKEDVRREHSPNAGKSSKKGFKDVTALID</sequence>
<feature type="compositionally biased region" description="Basic and acidic residues" evidence="1">
    <location>
        <begin position="51"/>
        <end position="61"/>
    </location>
</feature>
<feature type="region of interest" description="Disordered" evidence="1">
    <location>
        <begin position="1"/>
        <end position="99"/>
    </location>
</feature>
<feature type="compositionally biased region" description="Polar residues" evidence="1">
    <location>
        <begin position="15"/>
        <end position="36"/>
    </location>
</feature>
<dbReference type="AlphaFoldDB" id="A0A9W7DI28"/>
<dbReference type="EMBL" id="BSXU01000692">
    <property type="protein sequence ID" value="GMG21524.1"/>
    <property type="molecule type" value="Genomic_DNA"/>
</dbReference>
<comment type="caution">
    <text evidence="2">The sequence shown here is derived from an EMBL/GenBank/DDBJ whole genome shotgun (WGS) entry which is preliminary data.</text>
</comment>
<dbReference type="Proteomes" id="UP001165063">
    <property type="component" value="Unassembled WGS sequence"/>
</dbReference>
<evidence type="ECO:0000313" key="3">
    <source>
        <dbReference type="Proteomes" id="UP001165063"/>
    </source>
</evidence>
<evidence type="ECO:0000256" key="1">
    <source>
        <dbReference type="SAM" id="MobiDB-lite"/>
    </source>
</evidence>
<proteinExistence type="predicted"/>
<evidence type="ECO:0000313" key="2">
    <source>
        <dbReference type="EMBL" id="GMG21524.1"/>
    </source>
</evidence>